<dbReference type="InterPro" id="IPR002100">
    <property type="entry name" value="TF_MADSbox"/>
</dbReference>
<keyword evidence="3" id="KW-0238">DNA-binding</keyword>
<dbReference type="Gene3D" id="3.40.1810.10">
    <property type="entry name" value="Transcription factor, MADS-box"/>
    <property type="match status" value="1"/>
</dbReference>
<comment type="subcellular location">
    <subcellularLocation>
        <location evidence="1">Nucleus</location>
    </subcellularLocation>
</comment>
<evidence type="ECO:0000313" key="9">
    <source>
        <dbReference type="Proteomes" id="UP001153076"/>
    </source>
</evidence>
<dbReference type="GO" id="GO:0000978">
    <property type="term" value="F:RNA polymerase II cis-regulatory region sequence-specific DNA binding"/>
    <property type="evidence" value="ECO:0007669"/>
    <property type="project" value="TreeGrafter"/>
</dbReference>
<reference evidence="8" key="1">
    <citation type="submission" date="2022-04" db="EMBL/GenBank/DDBJ databases">
        <title>Carnegiea gigantea Genome sequencing and assembly v2.</title>
        <authorList>
            <person name="Copetti D."/>
            <person name="Sanderson M.J."/>
            <person name="Burquez A."/>
            <person name="Wojciechowski M.F."/>
        </authorList>
    </citation>
    <scope>NUCLEOTIDE SEQUENCE</scope>
    <source>
        <strain evidence="8">SGP5-SGP5p</strain>
        <tissue evidence="8">Aerial part</tissue>
    </source>
</reference>
<feature type="domain" description="MADS-box" evidence="7">
    <location>
        <begin position="4"/>
        <end position="64"/>
    </location>
</feature>
<organism evidence="8 9">
    <name type="scientific">Carnegiea gigantea</name>
    <dbReference type="NCBI Taxonomy" id="171969"/>
    <lineage>
        <taxon>Eukaryota</taxon>
        <taxon>Viridiplantae</taxon>
        <taxon>Streptophyta</taxon>
        <taxon>Embryophyta</taxon>
        <taxon>Tracheophyta</taxon>
        <taxon>Spermatophyta</taxon>
        <taxon>Magnoliopsida</taxon>
        <taxon>eudicotyledons</taxon>
        <taxon>Gunneridae</taxon>
        <taxon>Pentapetalae</taxon>
        <taxon>Caryophyllales</taxon>
        <taxon>Cactineae</taxon>
        <taxon>Cactaceae</taxon>
        <taxon>Cactoideae</taxon>
        <taxon>Echinocereeae</taxon>
        <taxon>Carnegiea</taxon>
    </lineage>
</organism>
<dbReference type="SUPFAM" id="SSF55455">
    <property type="entry name" value="SRF-like"/>
    <property type="match status" value="1"/>
</dbReference>
<keyword evidence="9" id="KW-1185">Reference proteome</keyword>
<comment type="caution">
    <text evidence="8">The sequence shown here is derived from an EMBL/GenBank/DDBJ whole genome shotgun (WGS) entry which is preliminary data.</text>
</comment>
<evidence type="ECO:0000259" key="7">
    <source>
        <dbReference type="PROSITE" id="PS50066"/>
    </source>
</evidence>
<gene>
    <name evidence="8" type="ORF">Cgig2_011697</name>
</gene>
<protein>
    <recommendedName>
        <fullName evidence="7">MADS-box domain-containing protein</fullName>
    </recommendedName>
</protein>
<feature type="region of interest" description="Disordered" evidence="6">
    <location>
        <begin position="163"/>
        <end position="188"/>
    </location>
</feature>
<keyword evidence="5" id="KW-0539">Nucleus</keyword>
<evidence type="ECO:0000313" key="8">
    <source>
        <dbReference type="EMBL" id="KAJ8432774.1"/>
    </source>
</evidence>
<keyword evidence="2" id="KW-0805">Transcription regulation</keyword>
<evidence type="ECO:0000256" key="6">
    <source>
        <dbReference type="SAM" id="MobiDB-lite"/>
    </source>
</evidence>
<evidence type="ECO:0000256" key="3">
    <source>
        <dbReference type="ARBA" id="ARBA00023125"/>
    </source>
</evidence>
<name>A0A9Q1JXI4_9CARY</name>
<evidence type="ECO:0000256" key="1">
    <source>
        <dbReference type="ARBA" id="ARBA00004123"/>
    </source>
</evidence>
<proteinExistence type="predicted"/>
<dbReference type="PANTHER" id="PTHR11945:SF725">
    <property type="entry name" value="AGAMOUS-LIKE 58-RELATED"/>
    <property type="match status" value="1"/>
</dbReference>
<dbReference type="OrthoDB" id="1898716at2759"/>
<dbReference type="InterPro" id="IPR036879">
    <property type="entry name" value="TF_MADSbox_sf"/>
</dbReference>
<dbReference type="PANTHER" id="PTHR11945">
    <property type="entry name" value="MADS BOX PROTEIN"/>
    <property type="match status" value="1"/>
</dbReference>
<evidence type="ECO:0000256" key="5">
    <source>
        <dbReference type="ARBA" id="ARBA00023242"/>
    </source>
</evidence>
<accession>A0A9Q1JXI4</accession>
<evidence type="ECO:0000256" key="2">
    <source>
        <dbReference type="ARBA" id="ARBA00023015"/>
    </source>
</evidence>
<dbReference type="PRINTS" id="PR00404">
    <property type="entry name" value="MADSDOMAIN"/>
</dbReference>
<evidence type="ECO:0000256" key="4">
    <source>
        <dbReference type="ARBA" id="ARBA00023163"/>
    </source>
</evidence>
<feature type="compositionally biased region" description="Polar residues" evidence="6">
    <location>
        <begin position="179"/>
        <end position="188"/>
    </location>
</feature>
<dbReference type="Pfam" id="PF00319">
    <property type="entry name" value="SRF-TF"/>
    <property type="match status" value="1"/>
</dbReference>
<dbReference type="Proteomes" id="UP001153076">
    <property type="component" value="Unassembled WGS sequence"/>
</dbReference>
<keyword evidence="4" id="KW-0804">Transcription</keyword>
<dbReference type="PROSITE" id="PS50066">
    <property type="entry name" value="MADS_BOX_2"/>
    <property type="match status" value="1"/>
</dbReference>
<dbReference type="GO" id="GO:0000981">
    <property type="term" value="F:DNA-binding transcription factor activity, RNA polymerase II-specific"/>
    <property type="evidence" value="ECO:0007669"/>
    <property type="project" value="TreeGrafter"/>
</dbReference>
<dbReference type="EMBL" id="JAKOGI010000585">
    <property type="protein sequence ID" value="KAJ8432774.1"/>
    <property type="molecule type" value="Genomic_DNA"/>
</dbReference>
<dbReference type="GO" id="GO:0005634">
    <property type="term" value="C:nucleus"/>
    <property type="evidence" value="ECO:0007669"/>
    <property type="project" value="UniProtKB-SubCell"/>
</dbReference>
<dbReference type="SMART" id="SM00432">
    <property type="entry name" value="MADS"/>
    <property type="match status" value="1"/>
</dbReference>
<dbReference type="AlphaFoldDB" id="A0A9Q1JXI4"/>
<dbReference type="GO" id="GO:0046983">
    <property type="term" value="F:protein dimerization activity"/>
    <property type="evidence" value="ECO:0007669"/>
    <property type="project" value="InterPro"/>
</dbReference>
<sequence>MAEEDQEQNPLERIDNEGERLISFTKRRNSIYKNASEISILCNTDIGILIFSPSGKPFSFGSPHMEAIANRFFRRDDPAPNDPTANLLEAQRRASIEESNRTHDELAAQLYHLRKEGERLAKARVAIEDECWWESPLEELTPQELEHLTQAMELLKVAALRKEQELLARNPPPPPPPSNNQTTQQHSE</sequence>